<evidence type="ECO:0000259" key="5">
    <source>
        <dbReference type="SMART" id="SM00382"/>
    </source>
</evidence>
<dbReference type="RefSeq" id="WP_213543344.1">
    <property type="nucleotide sequence ID" value="NZ_AP023420.1"/>
</dbReference>
<dbReference type="InterPro" id="IPR030828">
    <property type="entry name" value="HTH_TyrR"/>
</dbReference>
<dbReference type="GO" id="GO:0005524">
    <property type="term" value="F:ATP binding"/>
    <property type="evidence" value="ECO:0007669"/>
    <property type="project" value="UniProtKB-KW"/>
</dbReference>
<organism evidence="6 7">
    <name type="scientific">Pusillibacter faecalis</name>
    <dbReference type="NCBI Taxonomy" id="2714358"/>
    <lineage>
        <taxon>Bacteria</taxon>
        <taxon>Bacillati</taxon>
        <taxon>Bacillota</taxon>
        <taxon>Clostridia</taxon>
        <taxon>Eubacteriales</taxon>
        <taxon>Oscillospiraceae</taxon>
        <taxon>Pusillibacter</taxon>
    </lineage>
</organism>
<evidence type="ECO:0000313" key="7">
    <source>
        <dbReference type="Proteomes" id="UP000679848"/>
    </source>
</evidence>
<dbReference type="GO" id="GO:0006355">
    <property type="term" value="P:regulation of DNA-templated transcription"/>
    <property type="evidence" value="ECO:0007669"/>
    <property type="project" value="InterPro"/>
</dbReference>
<sequence length="683" mass="75810">MQNAVRPAACPFGSHRSIDPEGTLPHLAWKLDTSLPIFENELLIRMKTLNINAASFSQLRLDANDDPAQLVQKICSIVSMRGKMQNPITGSGGTLSGVVEEIGPCHPAFGILKPGDEICTLISLNLTPLVIEQVKSVDMYTGQLEVDGYGILFETGLYARIPPAVPAHVFLPIVTEAGSGYQANLLCRPGMVAMVVGAAEKVGLVSLFSLRQKLGSTGLLIAVTMRPEILPELQELDIIDRVLLVDDSNPLTACRQIQDALGNLPIDLIVDCNSLPGSEMLSILVIREQGTVYFANPAAHYSVAGLGAEGIGKEMNLLFYRGYIKGHVDFCTQLLRQYPALAQCFQPRSCSGRSQTLYYCQEERGAHPDNLPANIVIHGPEMTEILRIAKRIAAFNTTVLITGETGTGKDVVANILHQFSSRRDKPFIKINCSAISENLFESELFGYERGSFTGALKDGRAGYFEEANHGTLFLDEIGDMSLSSQVKLLRVLQSKEVVRIGSSKAVSVDVRVILATNRNLKNLVDQGRFREDLYYRINVVNLYVPPLRERRDSIFPLAQNFLQQYSEKYGIQKHFSPHAKNALLEYTWPGNIREMENMIQRLLLCSEKSVITGEDLRQEFQKNECGRWESHPRQASRADDEESRYRAAAAMCHSTREMAKALQTSQSTIVRKLKKYGLQLMDT</sequence>
<dbReference type="EMBL" id="AP023420">
    <property type="protein sequence ID" value="BCK84909.1"/>
    <property type="molecule type" value="Genomic_DNA"/>
</dbReference>
<evidence type="ECO:0000256" key="3">
    <source>
        <dbReference type="ARBA" id="ARBA00022840"/>
    </source>
</evidence>
<dbReference type="PANTHER" id="PTHR32071">
    <property type="entry name" value="TRANSCRIPTIONAL REGULATORY PROTEIN"/>
    <property type="match status" value="1"/>
</dbReference>
<dbReference type="InterPro" id="IPR058932">
    <property type="entry name" value="KDD_N"/>
</dbReference>
<accession>A0A810Q9I9</accession>
<dbReference type="Gene3D" id="1.10.8.60">
    <property type="match status" value="1"/>
</dbReference>
<dbReference type="AlphaFoldDB" id="A0A810Q9I9"/>
<dbReference type="Pfam" id="PF18024">
    <property type="entry name" value="HTH_50"/>
    <property type="match status" value="1"/>
</dbReference>
<feature type="domain" description="AAA+ ATPase" evidence="5">
    <location>
        <begin position="395"/>
        <end position="539"/>
    </location>
</feature>
<evidence type="ECO:0000256" key="1">
    <source>
        <dbReference type="ARBA" id="ARBA00022741"/>
    </source>
</evidence>
<name>A0A810Q9I9_9FIRM</name>
<keyword evidence="3" id="KW-0067">ATP-binding</keyword>
<dbReference type="KEGG" id="pfaa:MM59RIKEN_22280"/>
<dbReference type="SMART" id="SM00382">
    <property type="entry name" value="AAA"/>
    <property type="match status" value="1"/>
</dbReference>
<reference evidence="6" key="1">
    <citation type="submission" date="2020-09" db="EMBL/GenBank/DDBJ databases">
        <title>New species isolated from human feces.</title>
        <authorList>
            <person name="Kitahara M."/>
            <person name="Shigeno Y."/>
            <person name="Shime M."/>
            <person name="Matsumoto Y."/>
            <person name="Nakamura S."/>
            <person name="Motooka D."/>
            <person name="Fukuoka S."/>
            <person name="Nishikawa H."/>
            <person name="Benno Y."/>
        </authorList>
    </citation>
    <scope>NUCLEOTIDE SEQUENCE</scope>
    <source>
        <strain evidence="6">MM59</strain>
    </source>
</reference>
<keyword evidence="1" id="KW-0547">Nucleotide-binding</keyword>
<protein>
    <recommendedName>
        <fullName evidence="4">HTH-type transcriptional regulatory protein TyrR</fullName>
    </recommendedName>
</protein>
<dbReference type="InterPro" id="IPR002078">
    <property type="entry name" value="Sigma_54_int"/>
</dbReference>
<dbReference type="Pfam" id="PF25601">
    <property type="entry name" value="AAA_lid_14"/>
    <property type="match status" value="1"/>
</dbReference>
<keyword evidence="2" id="KW-0058">Aromatic hydrocarbons catabolism</keyword>
<dbReference type="FunFam" id="3.40.50.300:FF:000006">
    <property type="entry name" value="DNA-binding transcriptional regulator NtrC"/>
    <property type="match status" value="1"/>
</dbReference>
<dbReference type="Gene3D" id="1.10.10.60">
    <property type="entry name" value="Homeodomain-like"/>
    <property type="match status" value="1"/>
</dbReference>
<dbReference type="InterPro" id="IPR027417">
    <property type="entry name" value="P-loop_NTPase"/>
</dbReference>
<dbReference type="Pfam" id="PF26370">
    <property type="entry name" value="KDD_N"/>
    <property type="match status" value="1"/>
</dbReference>
<dbReference type="InterPro" id="IPR025662">
    <property type="entry name" value="Sigma_54_int_dom_ATP-bd_1"/>
</dbReference>
<dbReference type="InterPro" id="IPR003593">
    <property type="entry name" value="AAA+_ATPase"/>
</dbReference>
<proteinExistence type="predicted"/>
<evidence type="ECO:0000256" key="2">
    <source>
        <dbReference type="ARBA" id="ARBA00022797"/>
    </source>
</evidence>
<dbReference type="PROSITE" id="PS00675">
    <property type="entry name" value="SIGMA54_INTERACT_1"/>
    <property type="match status" value="1"/>
</dbReference>
<evidence type="ECO:0000313" key="6">
    <source>
        <dbReference type="EMBL" id="BCK84909.1"/>
    </source>
</evidence>
<dbReference type="CDD" id="cd00009">
    <property type="entry name" value="AAA"/>
    <property type="match status" value="1"/>
</dbReference>
<dbReference type="Gene3D" id="3.40.50.300">
    <property type="entry name" value="P-loop containing nucleotide triphosphate hydrolases"/>
    <property type="match status" value="1"/>
</dbReference>
<dbReference type="SUPFAM" id="SSF46689">
    <property type="entry name" value="Homeodomain-like"/>
    <property type="match status" value="1"/>
</dbReference>
<evidence type="ECO:0000256" key="4">
    <source>
        <dbReference type="ARBA" id="ARBA00029500"/>
    </source>
</evidence>
<dbReference type="InterPro" id="IPR009057">
    <property type="entry name" value="Homeodomain-like_sf"/>
</dbReference>
<dbReference type="SUPFAM" id="SSF52540">
    <property type="entry name" value="P-loop containing nucleoside triphosphate hydrolases"/>
    <property type="match status" value="1"/>
</dbReference>
<dbReference type="InterPro" id="IPR058031">
    <property type="entry name" value="AAA_lid_NorR"/>
</dbReference>
<keyword evidence="7" id="KW-1185">Reference proteome</keyword>
<gene>
    <name evidence="6" type="ORF">MM59RIKEN_22280</name>
</gene>
<dbReference type="Proteomes" id="UP000679848">
    <property type="component" value="Chromosome"/>
</dbReference>
<dbReference type="GO" id="GO:0003677">
    <property type="term" value="F:DNA binding"/>
    <property type="evidence" value="ECO:0007669"/>
    <property type="project" value="UniProtKB-KW"/>
</dbReference>
<dbReference type="Pfam" id="PF00158">
    <property type="entry name" value="Sigma54_activat"/>
    <property type="match status" value="1"/>
</dbReference>